<reference evidence="1" key="1">
    <citation type="submission" date="2017-07" db="EMBL/GenBank/DDBJ databases">
        <title>Taro Niue Genome Assembly and Annotation.</title>
        <authorList>
            <person name="Atibalentja N."/>
            <person name="Keating K."/>
            <person name="Fields C.J."/>
        </authorList>
    </citation>
    <scope>NUCLEOTIDE SEQUENCE</scope>
    <source>
        <strain evidence="1">Niue_2</strain>
        <tissue evidence="1">Leaf</tissue>
    </source>
</reference>
<sequence length="95" mass="11367">MTTDYLSPSWRLSGDLDWVAFKNDFRHLCDIADMFAATLQRIVYKVDLVREDKYEEQPKEVHYVADPTLIKEPLVSRPDHWVWRWERGGHFSVRS</sequence>
<protein>
    <submittedName>
        <fullName evidence="1">Uncharacterized protein</fullName>
    </submittedName>
</protein>
<organism evidence="1 2">
    <name type="scientific">Colocasia esculenta</name>
    <name type="common">Wild taro</name>
    <name type="synonym">Arum esculentum</name>
    <dbReference type="NCBI Taxonomy" id="4460"/>
    <lineage>
        <taxon>Eukaryota</taxon>
        <taxon>Viridiplantae</taxon>
        <taxon>Streptophyta</taxon>
        <taxon>Embryophyta</taxon>
        <taxon>Tracheophyta</taxon>
        <taxon>Spermatophyta</taxon>
        <taxon>Magnoliopsida</taxon>
        <taxon>Liliopsida</taxon>
        <taxon>Araceae</taxon>
        <taxon>Aroideae</taxon>
        <taxon>Colocasieae</taxon>
        <taxon>Colocasia</taxon>
    </lineage>
</organism>
<name>A0A843UUN6_COLES</name>
<gene>
    <name evidence="1" type="ORF">Taro_018773</name>
</gene>
<comment type="caution">
    <text evidence="1">The sequence shown here is derived from an EMBL/GenBank/DDBJ whole genome shotgun (WGS) entry which is preliminary data.</text>
</comment>
<dbReference type="AlphaFoldDB" id="A0A843UUN6"/>
<proteinExistence type="predicted"/>
<evidence type="ECO:0000313" key="2">
    <source>
        <dbReference type="Proteomes" id="UP000652761"/>
    </source>
</evidence>
<evidence type="ECO:0000313" key="1">
    <source>
        <dbReference type="EMBL" id="MQL86246.1"/>
    </source>
</evidence>
<dbReference type="Proteomes" id="UP000652761">
    <property type="component" value="Unassembled WGS sequence"/>
</dbReference>
<keyword evidence="2" id="KW-1185">Reference proteome</keyword>
<accession>A0A843UUN6</accession>
<dbReference type="EMBL" id="NMUH01000887">
    <property type="protein sequence ID" value="MQL86246.1"/>
    <property type="molecule type" value="Genomic_DNA"/>
</dbReference>